<protein>
    <recommendedName>
        <fullName evidence="2">DUF11 domain-containing protein</fullName>
    </recommendedName>
</protein>
<evidence type="ECO:0000313" key="3">
    <source>
        <dbReference type="EMBL" id="OAP85893.1"/>
    </source>
</evidence>
<dbReference type="GO" id="GO:0005975">
    <property type="term" value="P:carbohydrate metabolic process"/>
    <property type="evidence" value="ECO:0007669"/>
    <property type="project" value="UniProtKB-ARBA"/>
</dbReference>
<feature type="compositionally biased region" description="Pro residues" evidence="1">
    <location>
        <begin position="192"/>
        <end position="215"/>
    </location>
</feature>
<feature type="compositionally biased region" description="Pro residues" evidence="1">
    <location>
        <begin position="245"/>
        <end position="260"/>
    </location>
</feature>
<dbReference type="GO" id="GO:0005576">
    <property type="term" value="C:extracellular region"/>
    <property type="evidence" value="ECO:0007669"/>
    <property type="project" value="UniProtKB-SubCell"/>
</dbReference>
<dbReference type="AlphaFoldDB" id="A0A179B3V3"/>
<feature type="compositionally biased region" description="Low complexity" evidence="1">
    <location>
        <begin position="216"/>
        <end position="229"/>
    </location>
</feature>
<feature type="region of interest" description="Disordered" evidence="1">
    <location>
        <begin position="1"/>
        <end position="71"/>
    </location>
</feature>
<proteinExistence type="predicted"/>
<dbReference type="InterPro" id="IPR001434">
    <property type="entry name" value="OmcB-like_DUF11"/>
</dbReference>
<feature type="domain" description="DUF11" evidence="2">
    <location>
        <begin position="99"/>
        <end position="178"/>
    </location>
</feature>
<comment type="caution">
    <text evidence="3">The sequence shown here is derived from an EMBL/GenBank/DDBJ whole genome shotgun (WGS) entry which is preliminary data.</text>
</comment>
<dbReference type="SUPFAM" id="SSF117074">
    <property type="entry name" value="Hypothetical protein PA1324"/>
    <property type="match status" value="1"/>
</dbReference>
<sequence length="260" mass="25541">MKIASAAAGKKVTNAASLESLDQKDDNAANNSSKASLDVLQSVSGSVYRDSDRDGARGGGEAGAEGTKVELRDHDGAVVATATTGADGSYSFNRVPSGTATGVKVEDRLPKGLTFVSADRPYDSATGVWDVGTLAPGKSAEISIVARATGGGGLVNEAEIAAADQKDVDSTPGNGVASEDDAASATVTVKPAPKPTLSPSPSPSAEPTSPAPASPEPTSTSPTATLTSPAPSPSPTSSPTATMPTPTPSASGPPPSPSSV</sequence>
<organism evidence="3 4">
    <name type="scientific">Peptidiphaga gingivicola</name>
    <dbReference type="NCBI Taxonomy" id="2741497"/>
    <lineage>
        <taxon>Bacteria</taxon>
        <taxon>Bacillati</taxon>
        <taxon>Actinomycetota</taxon>
        <taxon>Actinomycetes</taxon>
        <taxon>Actinomycetales</taxon>
        <taxon>Actinomycetaceae</taxon>
        <taxon>Peptidiphaga</taxon>
    </lineage>
</organism>
<dbReference type="EMBL" id="LVZK01000001">
    <property type="protein sequence ID" value="OAP85893.1"/>
    <property type="molecule type" value="Genomic_DNA"/>
</dbReference>
<reference evidence="3 4" key="1">
    <citation type="submission" date="2016-04" db="EMBL/GenBank/DDBJ databases">
        <title>Peptidophaga gingivicola gen. nov., sp. nov., isolated from human subgingival plaque.</title>
        <authorList>
            <person name="Beall C.J."/>
            <person name="Mokrzan E.M."/>
            <person name="Griffen A.L."/>
            <person name="Leys E.J."/>
        </authorList>
    </citation>
    <scope>NUCLEOTIDE SEQUENCE [LARGE SCALE GENOMIC DNA]</scope>
    <source>
        <strain evidence="3 4">BA112</strain>
    </source>
</reference>
<feature type="region of interest" description="Disordered" evidence="1">
    <location>
        <begin position="163"/>
        <end position="260"/>
    </location>
</feature>
<evidence type="ECO:0000259" key="2">
    <source>
        <dbReference type="Pfam" id="PF01345"/>
    </source>
</evidence>
<dbReference type="Gene3D" id="2.60.40.10">
    <property type="entry name" value="Immunoglobulins"/>
    <property type="match status" value="1"/>
</dbReference>
<evidence type="ECO:0000313" key="4">
    <source>
        <dbReference type="Proteomes" id="UP000078368"/>
    </source>
</evidence>
<name>A0A179B3V3_9ACTO</name>
<dbReference type="Proteomes" id="UP000078368">
    <property type="component" value="Unassembled WGS sequence"/>
</dbReference>
<dbReference type="STRING" id="1823756.A4H34_01495"/>
<evidence type="ECO:0000256" key="1">
    <source>
        <dbReference type="SAM" id="MobiDB-lite"/>
    </source>
</evidence>
<dbReference type="Pfam" id="PF01345">
    <property type="entry name" value="DUF11"/>
    <property type="match status" value="1"/>
</dbReference>
<feature type="compositionally biased region" description="Polar residues" evidence="1">
    <location>
        <begin position="28"/>
        <end position="45"/>
    </location>
</feature>
<dbReference type="InterPro" id="IPR013783">
    <property type="entry name" value="Ig-like_fold"/>
</dbReference>
<keyword evidence="4" id="KW-1185">Reference proteome</keyword>
<accession>A0A179B3V3</accession>
<gene>
    <name evidence="3" type="ORF">A4H34_01495</name>
</gene>